<dbReference type="OrthoDB" id="8864979at2759"/>
<feature type="compositionally biased region" description="Low complexity" evidence="1">
    <location>
        <begin position="10"/>
        <end position="26"/>
    </location>
</feature>
<dbReference type="EMBL" id="ML119060">
    <property type="protein sequence ID" value="ROT36124.1"/>
    <property type="molecule type" value="Genomic_DNA"/>
</dbReference>
<evidence type="ECO:0008006" key="4">
    <source>
        <dbReference type="Google" id="ProtNLM"/>
    </source>
</evidence>
<protein>
    <recommendedName>
        <fullName evidence="4">Siroheme synthase</fullName>
    </recommendedName>
</protein>
<dbReference type="Proteomes" id="UP000272025">
    <property type="component" value="Unassembled WGS sequence"/>
</dbReference>
<proteinExistence type="predicted"/>
<gene>
    <name evidence="2" type="ORF">SODALDRAFT_337265</name>
</gene>
<evidence type="ECO:0000256" key="1">
    <source>
        <dbReference type="SAM" id="MobiDB-lite"/>
    </source>
</evidence>
<name>A0A3N2PNW6_SODAK</name>
<evidence type="ECO:0000313" key="2">
    <source>
        <dbReference type="EMBL" id="ROT36124.1"/>
    </source>
</evidence>
<dbReference type="InterPro" id="IPR025204">
    <property type="entry name" value="CENP-L"/>
</dbReference>
<dbReference type="RefSeq" id="XP_028463930.1">
    <property type="nucleotide sequence ID" value="XM_028612666.1"/>
</dbReference>
<keyword evidence="3" id="KW-1185">Reference proteome</keyword>
<organism evidence="2 3">
    <name type="scientific">Sodiomyces alkalinus (strain CBS 110278 / VKM F-3762 / F11)</name>
    <name type="common">Alkaliphilic filamentous fungus</name>
    <dbReference type="NCBI Taxonomy" id="1314773"/>
    <lineage>
        <taxon>Eukaryota</taxon>
        <taxon>Fungi</taxon>
        <taxon>Dikarya</taxon>
        <taxon>Ascomycota</taxon>
        <taxon>Pezizomycotina</taxon>
        <taxon>Sordariomycetes</taxon>
        <taxon>Hypocreomycetidae</taxon>
        <taxon>Glomerellales</taxon>
        <taxon>Plectosphaerellaceae</taxon>
        <taxon>Sodiomyces</taxon>
    </lineage>
</organism>
<feature type="region of interest" description="Disordered" evidence="1">
    <location>
        <begin position="1"/>
        <end position="33"/>
    </location>
</feature>
<reference evidence="2 3" key="1">
    <citation type="journal article" date="2018" name="Mol. Ecol.">
        <title>The obligate alkalophilic soda-lake fungus Sodiomyces alkalinus has shifted to a protein diet.</title>
        <authorList>
            <person name="Grum-Grzhimaylo A.A."/>
            <person name="Falkoski D.L."/>
            <person name="van den Heuvel J."/>
            <person name="Valero-Jimenez C.A."/>
            <person name="Min B."/>
            <person name="Choi I.G."/>
            <person name="Lipzen A."/>
            <person name="Daum C.G."/>
            <person name="Aanen D.K."/>
            <person name="Tsang A."/>
            <person name="Henrissat B."/>
            <person name="Bilanenko E.N."/>
            <person name="de Vries R.P."/>
            <person name="van Kan J.A.L."/>
            <person name="Grigoriev I.V."/>
            <person name="Debets A.J.M."/>
        </authorList>
    </citation>
    <scope>NUCLEOTIDE SEQUENCE [LARGE SCALE GENOMIC DNA]</scope>
    <source>
        <strain evidence="2 3">F11</strain>
    </source>
</reference>
<dbReference type="AlphaFoldDB" id="A0A3N2PNW6"/>
<accession>A0A3N2PNW6</accession>
<dbReference type="GeneID" id="39581144"/>
<evidence type="ECO:0000313" key="3">
    <source>
        <dbReference type="Proteomes" id="UP000272025"/>
    </source>
</evidence>
<sequence>MPPRQRDRPSNLGPFPFPSSPGSSAPRRSDISIDPLEATPPFFDVSFSPHRASPLHIGNEPLTTPRLNTLAQQFRNLLVGDVVRGVQVGLEGGSTDPSLARAGSLEYVSIRWFDVAALLARGRDDAAAAAAAAHDADRTGDTSFSELRFVATRKKGLCIDIEYENILYEALLLPTLDEGHDTPRGRLDGPFDGVHHPLRAPGSLAVDARVKSEEFLRLPLLLLRMPASLKTFVTDFLARTFDCRISPLPLGTRSIVSAWETWISNAGLPSSGPLAKDVALTLGFYVPGLRERGAAEANGEDADSSATATTRLGIRSLDIIIPAADLARFLREGQTASVGHRRAGEGQDNYWKDDARKRRKLAGGSSEEGWEWLGAASGDRGGDVGSKNPFTEALARYLDQHLALDLFHPGVQIAKIACAGFALSETRIKIFSHALGKGSEPGEVMV</sequence>
<dbReference type="Pfam" id="PF13092">
    <property type="entry name" value="CENP-L"/>
    <property type="match status" value="1"/>
</dbReference>